<gene>
    <name evidence="1" type="ORF">SAMN04488505_111264</name>
</gene>
<keyword evidence="2" id="KW-1185">Reference proteome</keyword>
<dbReference type="RefSeq" id="WP_089920476.1">
    <property type="nucleotide sequence ID" value="NZ_FOBB01000011.1"/>
</dbReference>
<accession>A0A1H8I896</accession>
<evidence type="ECO:0000313" key="2">
    <source>
        <dbReference type="Proteomes" id="UP000198984"/>
    </source>
</evidence>
<dbReference type="STRING" id="573321.SAMN04488505_111264"/>
<dbReference type="AlphaFoldDB" id="A0A1H8I896"/>
<dbReference type="Proteomes" id="UP000198984">
    <property type="component" value="Unassembled WGS sequence"/>
</dbReference>
<reference evidence="1 2" key="1">
    <citation type="submission" date="2016-10" db="EMBL/GenBank/DDBJ databases">
        <authorList>
            <person name="de Groot N.N."/>
        </authorList>
    </citation>
    <scope>NUCLEOTIDE SEQUENCE [LARGE SCALE GENOMIC DNA]</scope>
    <source>
        <strain evidence="1 2">DSM 21039</strain>
    </source>
</reference>
<dbReference type="OrthoDB" id="676630at2"/>
<organism evidence="1 2">
    <name type="scientific">Chitinophaga rupis</name>
    <dbReference type="NCBI Taxonomy" id="573321"/>
    <lineage>
        <taxon>Bacteria</taxon>
        <taxon>Pseudomonadati</taxon>
        <taxon>Bacteroidota</taxon>
        <taxon>Chitinophagia</taxon>
        <taxon>Chitinophagales</taxon>
        <taxon>Chitinophagaceae</taxon>
        <taxon>Chitinophaga</taxon>
    </lineage>
</organism>
<dbReference type="EMBL" id="FOBB01000011">
    <property type="protein sequence ID" value="SEN64437.1"/>
    <property type="molecule type" value="Genomic_DNA"/>
</dbReference>
<proteinExistence type="predicted"/>
<name>A0A1H8I896_9BACT</name>
<sequence>MGNSTLSFSAVLRSVADSKNNFQDMSKDQELPREERVCHTQTKKALNTIKFSPRAETLKAIFEHARKKG</sequence>
<evidence type="ECO:0000313" key="1">
    <source>
        <dbReference type="EMBL" id="SEN64437.1"/>
    </source>
</evidence>
<protein>
    <submittedName>
        <fullName evidence="1">Uncharacterized protein</fullName>
    </submittedName>
</protein>